<protein>
    <recommendedName>
        <fullName evidence="4">Neprosin activation peptide domain-containing protein</fullName>
    </recommendedName>
</protein>
<reference evidence="3" key="1">
    <citation type="journal article" date="2013" name="Nat. Genet.">
        <title>The Capsella rubella genome and the genomic consequences of rapid mating system evolution.</title>
        <authorList>
            <person name="Slotte T."/>
            <person name="Hazzouri K.M."/>
            <person name="Agren J.A."/>
            <person name="Koenig D."/>
            <person name="Maumus F."/>
            <person name="Guo Y.L."/>
            <person name="Steige K."/>
            <person name="Platts A.E."/>
            <person name="Escobar J.S."/>
            <person name="Newman L.K."/>
            <person name="Wang W."/>
            <person name="Mandakova T."/>
            <person name="Vello E."/>
            <person name="Smith L.M."/>
            <person name="Henz S.R."/>
            <person name="Steffen J."/>
            <person name="Takuno S."/>
            <person name="Brandvain Y."/>
            <person name="Coop G."/>
            <person name="Andolfatto P."/>
            <person name="Hu T.T."/>
            <person name="Blanchette M."/>
            <person name="Clark R.M."/>
            <person name="Quesneville H."/>
            <person name="Nordborg M."/>
            <person name="Gaut B.S."/>
            <person name="Lysak M.A."/>
            <person name="Jenkins J."/>
            <person name="Grimwood J."/>
            <person name="Chapman J."/>
            <person name="Prochnik S."/>
            <person name="Shu S."/>
            <person name="Rokhsar D."/>
            <person name="Schmutz J."/>
            <person name="Weigel D."/>
            <person name="Wright S.I."/>
        </authorList>
    </citation>
    <scope>NUCLEOTIDE SEQUENCE [LARGE SCALE GENOMIC DNA]</scope>
    <source>
        <strain evidence="3">cv. Monte Gargano</strain>
    </source>
</reference>
<gene>
    <name evidence="2" type="ORF">CARUB_v10006254mg</name>
</gene>
<evidence type="ECO:0000313" key="3">
    <source>
        <dbReference type="Proteomes" id="UP000029121"/>
    </source>
</evidence>
<evidence type="ECO:0000313" key="2">
    <source>
        <dbReference type="EMBL" id="EOA17850.1"/>
    </source>
</evidence>
<evidence type="ECO:0008006" key="4">
    <source>
        <dbReference type="Google" id="ProtNLM"/>
    </source>
</evidence>
<name>R0GZU7_9BRAS</name>
<proteinExistence type="predicted"/>
<feature type="chain" id="PRO_5004351650" description="Neprosin activation peptide domain-containing protein" evidence="1">
    <location>
        <begin position="27"/>
        <end position="95"/>
    </location>
</feature>
<evidence type="ECO:0000256" key="1">
    <source>
        <dbReference type="SAM" id="SignalP"/>
    </source>
</evidence>
<dbReference type="AlphaFoldDB" id="R0GZU7"/>
<keyword evidence="1" id="KW-0732">Signal</keyword>
<dbReference type="Proteomes" id="UP000029121">
    <property type="component" value="Unassembled WGS sequence"/>
</dbReference>
<dbReference type="EMBL" id="KB870811">
    <property type="protein sequence ID" value="EOA17850.1"/>
    <property type="molecule type" value="Genomic_DNA"/>
</dbReference>
<feature type="signal peptide" evidence="1">
    <location>
        <begin position="1"/>
        <end position="26"/>
    </location>
</feature>
<keyword evidence="3" id="KW-1185">Reference proteome</keyword>
<accession>R0GZU7</accession>
<organism evidence="2 3">
    <name type="scientific">Capsella rubella</name>
    <dbReference type="NCBI Taxonomy" id="81985"/>
    <lineage>
        <taxon>Eukaryota</taxon>
        <taxon>Viridiplantae</taxon>
        <taxon>Streptophyta</taxon>
        <taxon>Embryophyta</taxon>
        <taxon>Tracheophyta</taxon>
        <taxon>Spermatophyta</taxon>
        <taxon>Magnoliopsida</taxon>
        <taxon>eudicotyledons</taxon>
        <taxon>Gunneridae</taxon>
        <taxon>Pentapetalae</taxon>
        <taxon>rosids</taxon>
        <taxon>malvids</taxon>
        <taxon>Brassicales</taxon>
        <taxon>Brassicaceae</taxon>
        <taxon>Camelineae</taxon>
        <taxon>Capsella</taxon>
    </lineage>
</organism>
<sequence length="95" mass="10815">MVNTCRISFISIMLLLLIFINQSVLSSSTRIRLLEGPDKLVHHHSILDEIEKADKARLSSIFRTIEADTNLDEKFSLPLPQFARYNGFPTGSRIL</sequence>